<dbReference type="Proteomes" id="UP001295794">
    <property type="component" value="Unassembled WGS sequence"/>
</dbReference>
<feature type="non-terminal residue" evidence="2">
    <location>
        <position position="158"/>
    </location>
</feature>
<keyword evidence="3" id="KW-1185">Reference proteome</keyword>
<comment type="caution">
    <text evidence="2">The sequence shown here is derived from an EMBL/GenBank/DDBJ whole genome shotgun (WGS) entry which is preliminary data.</text>
</comment>
<gene>
    <name evidence="2" type="ORF">MYCIT1_LOCUS31261</name>
</gene>
<dbReference type="EMBL" id="CAVNYO010000440">
    <property type="protein sequence ID" value="CAK5280679.1"/>
    <property type="molecule type" value="Genomic_DNA"/>
</dbReference>
<evidence type="ECO:0000313" key="3">
    <source>
        <dbReference type="Proteomes" id="UP001295794"/>
    </source>
</evidence>
<protein>
    <submittedName>
        <fullName evidence="2">Uncharacterized protein</fullName>
    </submittedName>
</protein>
<feature type="non-terminal residue" evidence="2">
    <location>
        <position position="1"/>
    </location>
</feature>
<accession>A0AAD2HQS7</accession>
<evidence type="ECO:0000313" key="2">
    <source>
        <dbReference type="EMBL" id="CAK5280679.1"/>
    </source>
</evidence>
<feature type="compositionally biased region" description="Gly residues" evidence="1">
    <location>
        <begin position="1"/>
        <end position="11"/>
    </location>
</feature>
<proteinExistence type="predicted"/>
<feature type="region of interest" description="Disordered" evidence="1">
    <location>
        <begin position="118"/>
        <end position="158"/>
    </location>
</feature>
<name>A0AAD2HQS7_9AGAR</name>
<feature type="compositionally biased region" description="Basic and acidic residues" evidence="1">
    <location>
        <begin position="122"/>
        <end position="139"/>
    </location>
</feature>
<evidence type="ECO:0000256" key="1">
    <source>
        <dbReference type="SAM" id="MobiDB-lite"/>
    </source>
</evidence>
<organism evidence="2 3">
    <name type="scientific">Mycena citricolor</name>
    <dbReference type="NCBI Taxonomy" id="2018698"/>
    <lineage>
        <taxon>Eukaryota</taxon>
        <taxon>Fungi</taxon>
        <taxon>Dikarya</taxon>
        <taxon>Basidiomycota</taxon>
        <taxon>Agaricomycotina</taxon>
        <taxon>Agaricomycetes</taxon>
        <taxon>Agaricomycetidae</taxon>
        <taxon>Agaricales</taxon>
        <taxon>Marasmiineae</taxon>
        <taxon>Mycenaceae</taxon>
        <taxon>Mycena</taxon>
    </lineage>
</organism>
<reference evidence="2" key="1">
    <citation type="submission" date="2023-11" db="EMBL/GenBank/DDBJ databases">
        <authorList>
            <person name="De Vega J J."/>
            <person name="De Vega J J."/>
        </authorList>
    </citation>
    <scope>NUCLEOTIDE SEQUENCE</scope>
</reference>
<sequence length="158" mass="17293">DGEGPQGAGKGADGRHHQSGEEEQVFGETVQRCPSAAKRYFSPRAQAAMTAIAADTSLCLSHASHLNECHQLKDWLLWKRRYRCKKLPLSNGVGRFIMLVNLGTSAHLGQSARLPLRITQEPGRDHGSDDVEHCKRRSDASGGLTDRSGLTSEDEDDE</sequence>
<feature type="region of interest" description="Disordered" evidence="1">
    <location>
        <begin position="1"/>
        <end position="26"/>
    </location>
</feature>
<dbReference type="AlphaFoldDB" id="A0AAD2HQS7"/>